<gene>
    <name evidence="1" type="ordered locus">MTR_6g047780</name>
</gene>
<name>A0A072U9V8_MEDTR</name>
<evidence type="ECO:0000313" key="2">
    <source>
        <dbReference type="EnsemblPlants" id="KEH26211"/>
    </source>
</evidence>
<dbReference type="AlphaFoldDB" id="A0A072U9V8"/>
<accession>A0A072U9V8</accession>
<dbReference type="EMBL" id="CM001222">
    <property type="protein sequence ID" value="KEH26211.1"/>
    <property type="molecule type" value="Genomic_DNA"/>
</dbReference>
<reference evidence="1 3" key="2">
    <citation type="journal article" date="2014" name="BMC Genomics">
        <title>An improved genome release (version Mt4.0) for the model legume Medicago truncatula.</title>
        <authorList>
            <person name="Tang H."/>
            <person name="Krishnakumar V."/>
            <person name="Bidwell S."/>
            <person name="Rosen B."/>
            <person name="Chan A."/>
            <person name="Zhou S."/>
            <person name="Gentzbittel L."/>
            <person name="Childs K.L."/>
            <person name="Yandell M."/>
            <person name="Gundlach H."/>
            <person name="Mayer K.F."/>
            <person name="Schwartz D.C."/>
            <person name="Town C.D."/>
        </authorList>
    </citation>
    <scope>GENOME REANNOTATION</scope>
    <source>
        <strain evidence="1">A17</strain>
        <strain evidence="2 3">cv. Jemalong A17</strain>
    </source>
</reference>
<reference evidence="1 3" key="1">
    <citation type="journal article" date="2011" name="Nature">
        <title>The Medicago genome provides insight into the evolution of rhizobial symbioses.</title>
        <authorList>
            <person name="Young N.D."/>
            <person name="Debelle F."/>
            <person name="Oldroyd G.E."/>
            <person name="Geurts R."/>
            <person name="Cannon S.B."/>
            <person name="Udvardi M.K."/>
            <person name="Benedito V.A."/>
            <person name="Mayer K.F."/>
            <person name="Gouzy J."/>
            <person name="Schoof H."/>
            <person name="Van de Peer Y."/>
            <person name="Proost S."/>
            <person name="Cook D.R."/>
            <person name="Meyers B.C."/>
            <person name="Spannagl M."/>
            <person name="Cheung F."/>
            <person name="De Mita S."/>
            <person name="Krishnakumar V."/>
            <person name="Gundlach H."/>
            <person name="Zhou S."/>
            <person name="Mudge J."/>
            <person name="Bharti A.K."/>
            <person name="Murray J.D."/>
            <person name="Naoumkina M.A."/>
            <person name="Rosen B."/>
            <person name="Silverstein K.A."/>
            <person name="Tang H."/>
            <person name="Rombauts S."/>
            <person name="Zhao P.X."/>
            <person name="Zhou P."/>
            <person name="Barbe V."/>
            <person name="Bardou P."/>
            <person name="Bechner M."/>
            <person name="Bellec A."/>
            <person name="Berger A."/>
            <person name="Berges H."/>
            <person name="Bidwell S."/>
            <person name="Bisseling T."/>
            <person name="Choisne N."/>
            <person name="Couloux A."/>
            <person name="Denny R."/>
            <person name="Deshpande S."/>
            <person name="Dai X."/>
            <person name="Doyle J.J."/>
            <person name="Dudez A.M."/>
            <person name="Farmer A.D."/>
            <person name="Fouteau S."/>
            <person name="Franken C."/>
            <person name="Gibelin C."/>
            <person name="Gish J."/>
            <person name="Goldstein S."/>
            <person name="Gonzalez A.J."/>
            <person name="Green P.J."/>
            <person name="Hallab A."/>
            <person name="Hartog M."/>
            <person name="Hua A."/>
            <person name="Humphray S.J."/>
            <person name="Jeong D.H."/>
            <person name="Jing Y."/>
            <person name="Jocker A."/>
            <person name="Kenton S.M."/>
            <person name="Kim D.J."/>
            <person name="Klee K."/>
            <person name="Lai H."/>
            <person name="Lang C."/>
            <person name="Lin S."/>
            <person name="Macmil S.L."/>
            <person name="Magdelenat G."/>
            <person name="Matthews L."/>
            <person name="McCorrison J."/>
            <person name="Monaghan E.L."/>
            <person name="Mun J.H."/>
            <person name="Najar F.Z."/>
            <person name="Nicholson C."/>
            <person name="Noirot C."/>
            <person name="O'Bleness M."/>
            <person name="Paule C.R."/>
            <person name="Poulain J."/>
            <person name="Prion F."/>
            <person name="Qin B."/>
            <person name="Qu C."/>
            <person name="Retzel E.F."/>
            <person name="Riddle C."/>
            <person name="Sallet E."/>
            <person name="Samain S."/>
            <person name="Samson N."/>
            <person name="Sanders I."/>
            <person name="Saurat O."/>
            <person name="Scarpelli C."/>
            <person name="Schiex T."/>
            <person name="Segurens B."/>
            <person name="Severin A.J."/>
            <person name="Sherrier D.J."/>
            <person name="Shi R."/>
            <person name="Sims S."/>
            <person name="Singer S.R."/>
            <person name="Sinharoy S."/>
            <person name="Sterck L."/>
            <person name="Viollet A."/>
            <person name="Wang B.B."/>
            <person name="Wang K."/>
            <person name="Wang M."/>
            <person name="Wang X."/>
            <person name="Warfsmann J."/>
            <person name="Weissenbach J."/>
            <person name="White D.D."/>
            <person name="White J.D."/>
            <person name="Wiley G.B."/>
            <person name="Wincker P."/>
            <person name="Xing Y."/>
            <person name="Yang L."/>
            <person name="Yao Z."/>
            <person name="Ying F."/>
            <person name="Zhai J."/>
            <person name="Zhou L."/>
            <person name="Zuber A."/>
            <person name="Denarie J."/>
            <person name="Dixon R.A."/>
            <person name="May G.D."/>
            <person name="Schwartz D.C."/>
            <person name="Rogers J."/>
            <person name="Quetier F."/>
            <person name="Town C.D."/>
            <person name="Roe B.A."/>
        </authorList>
    </citation>
    <scope>NUCLEOTIDE SEQUENCE [LARGE SCALE GENOMIC DNA]</scope>
    <source>
        <strain evidence="1">A17</strain>
        <strain evidence="2 3">cv. Jemalong A17</strain>
    </source>
</reference>
<organism evidence="1 3">
    <name type="scientific">Medicago truncatula</name>
    <name type="common">Barrel medic</name>
    <name type="synonym">Medicago tribuloides</name>
    <dbReference type="NCBI Taxonomy" id="3880"/>
    <lineage>
        <taxon>Eukaryota</taxon>
        <taxon>Viridiplantae</taxon>
        <taxon>Streptophyta</taxon>
        <taxon>Embryophyta</taxon>
        <taxon>Tracheophyta</taxon>
        <taxon>Spermatophyta</taxon>
        <taxon>Magnoliopsida</taxon>
        <taxon>eudicotyledons</taxon>
        <taxon>Gunneridae</taxon>
        <taxon>Pentapetalae</taxon>
        <taxon>rosids</taxon>
        <taxon>fabids</taxon>
        <taxon>Fabales</taxon>
        <taxon>Fabaceae</taxon>
        <taxon>Papilionoideae</taxon>
        <taxon>50 kb inversion clade</taxon>
        <taxon>NPAAA clade</taxon>
        <taxon>Hologalegina</taxon>
        <taxon>IRL clade</taxon>
        <taxon>Trifolieae</taxon>
        <taxon>Medicago</taxon>
    </lineage>
</organism>
<evidence type="ECO:0000313" key="3">
    <source>
        <dbReference type="Proteomes" id="UP000002051"/>
    </source>
</evidence>
<dbReference type="EnsemblPlants" id="KEH26211">
    <property type="protein sequence ID" value="KEH26211"/>
    <property type="gene ID" value="MTR_6g047780"/>
</dbReference>
<keyword evidence="3" id="KW-1185">Reference proteome</keyword>
<evidence type="ECO:0000313" key="1">
    <source>
        <dbReference type="EMBL" id="KEH26211.1"/>
    </source>
</evidence>
<protein>
    <submittedName>
        <fullName evidence="1 2">Uncharacterized protein</fullName>
    </submittedName>
</protein>
<dbReference type="HOGENOM" id="CLU_1878513_0_0_1"/>
<dbReference type="Proteomes" id="UP000002051">
    <property type="component" value="Chromosome 6"/>
</dbReference>
<reference evidence="2" key="3">
    <citation type="submission" date="2015-04" db="UniProtKB">
        <authorList>
            <consortium name="EnsemblPlants"/>
        </authorList>
    </citation>
    <scope>IDENTIFICATION</scope>
    <source>
        <strain evidence="2">cv. Jemalong A17</strain>
    </source>
</reference>
<proteinExistence type="predicted"/>
<sequence>MRNEILEKGQLSYTQKKIDRLLNKYDNSLKEFVIHSIYRSMLASMIYGFSRNNGEGIGFLKEAPLKTMQNLEKSKKPPCYECIQNNMYSYFVPKAGKTKGRWAVRIGLVEPDERCLNEAGAFYDRFRRLYGLAEKV</sequence>